<dbReference type="GO" id="GO:0140673">
    <property type="term" value="P:transcription elongation-coupled chromatin remodeling"/>
    <property type="evidence" value="ECO:0007669"/>
    <property type="project" value="InterPro"/>
</dbReference>
<dbReference type="AlphaFoldDB" id="A0A2P6RIR6"/>
<gene>
    <name evidence="4" type="ORF">RchiOBHm_Chr2g0087901</name>
</gene>
<dbReference type="PANTHER" id="PTHR10145">
    <property type="entry name" value="TRANSCRIPTION ELONGATION FACTOR SPT6"/>
    <property type="match status" value="1"/>
</dbReference>
<accession>A0A2P6RIR6</accession>
<dbReference type="InterPro" id="IPR042066">
    <property type="entry name" value="Spt6_death-like"/>
</dbReference>
<evidence type="ECO:0000259" key="2">
    <source>
        <dbReference type="Pfam" id="PF17674"/>
    </source>
</evidence>
<keyword evidence="4" id="KW-0648">Protein biosynthesis</keyword>
<dbReference type="Gene3D" id="1.10.150.850">
    <property type="entry name" value="Spt6, helix-hairpin-helix domain"/>
    <property type="match status" value="1"/>
</dbReference>
<dbReference type="InterPro" id="IPR017072">
    <property type="entry name" value="TF_Spt6"/>
</dbReference>
<protein>
    <submittedName>
        <fullName evidence="4">Putative transcription elongation factor Spt6, DNA ligase B, Tex RuvX-like domain-containing protein</fullName>
    </submittedName>
</protein>
<dbReference type="Pfam" id="PF17674">
    <property type="entry name" value="HHH_9"/>
    <property type="match status" value="1"/>
</dbReference>
<dbReference type="FunFam" id="1.10.150.850:FF:000001">
    <property type="entry name" value="Transcription elongation factor spt6"/>
    <property type="match status" value="1"/>
</dbReference>
<keyword evidence="4" id="KW-0436">Ligase</keyword>
<sequence>MVDVTNQVGLDITLATSHEWLFAPLQFISGLGPRKAASLQRSLVRSGEIIARRELATLHGLGRRVYLNAVGFLRIQQHGLAANSTSSQFNALLDDTSIHPESYLLAQEMAKDVYDDKDAMEMQRIRDQPSYLEKLDVEAYAKSKKLENKMQTLCGIRRELIQGFQDERKTYEELDEDDMFYTMTGETCTTLSQGSIVQAIVRRALPKTTICTVGAGLICTLQREDFTVNGREISDLSQVLKVGDIITCKIKRLRKKRLNAELCSL</sequence>
<dbReference type="InterPro" id="IPR041692">
    <property type="entry name" value="HHH_9"/>
</dbReference>
<dbReference type="Gene3D" id="1.10.10.2740">
    <property type="entry name" value="Spt6, Death-like domain"/>
    <property type="match status" value="1"/>
</dbReference>
<keyword evidence="5" id="KW-1185">Reference proteome</keyword>
<dbReference type="Pfam" id="PF21710">
    <property type="entry name" value="Spt6_S1"/>
    <property type="match status" value="1"/>
</dbReference>
<name>A0A2P6RIR6_ROSCH</name>
<dbReference type="GO" id="GO:0016874">
    <property type="term" value="F:ligase activity"/>
    <property type="evidence" value="ECO:0007669"/>
    <property type="project" value="UniProtKB-KW"/>
</dbReference>
<evidence type="ECO:0000313" key="5">
    <source>
        <dbReference type="Proteomes" id="UP000238479"/>
    </source>
</evidence>
<dbReference type="InterPro" id="IPR032706">
    <property type="entry name" value="Spt6_HHH"/>
</dbReference>
<feature type="domain" description="Spt6-like S1/OB" evidence="3">
    <location>
        <begin position="179"/>
        <end position="262"/>
    </location>
</feature>
<dbReference type="PANTHER" id="PTHR10145:SF6">
    <property type="entry name" value="TRANSCRIPTION ELONGATION FACTOR SPT6"/>
    <property type="match status" value="1"/>
</dbReference>
<feature type="domain" description="Transcription elongation factor Spt6 helix-hairpin-helix motif" evidence="1">
    <location>
        <begin position="1"/>
        <end position="75"/>
    </location>
</feature>
<dbReference type="SUPFAM" id="SSF50249">
    <property type="entry name" value="Nucleic acid-binding proteins"/>
    <property type="match status" value="1"/>
</dbReference>
<dbReference type="Proteomes" id="UP000238479">
    <property type="component" value="Chromosome 2"/>
</dbReference>
<dbReference type="InterPro" id="IPR012340">
    <property type="entry name" value="NA-bd_OB-fold"/>
</dbReference>
<dbReference type="EMBL" id="PDCK01000040">
    <property type="protein sequence ID" value="PRQ46329.1"/>
    <property type="molecule type" value="Genomic_DNA"/>
</dbReference>
<dbReference type="Pfam" id="PF14635">
    <property type="entry name" value="HHH_7"/>
    <property type="match status" value="1"/>
</dbReference>
<dbReference type="InterPro" id="IPR049540">
    <property type="entry name" value="Spt6-like_S1"/>
</dbReference>
<evidence type="ECO:0000313" key="4">
    <source>
        <dbReference type="EMBL" id="PRQ46329.1"/>
    </source>
</evidence>
<evidence type="ECO:0000259" key="3">
    <source>
        <dbReference type="Pfam" id="PF21710"/>
    </source>
</evidence>
<dbReference type="Gramene" id="PRQ46329">
    <property type="protein sequence ID" value="PRQ46329"/>
    <property type="gene ID" value="RchiOBHm_Chr2g0087901"/>
</dbReference>
<dbReference type="Gene3D" id="2.40.50.140">
    <property type="entry name" value="Nucleic acid-binding proteins"/>
    <property type="match status" value="1"/>
</dbReference>
<organism evidence="4 5">
    <name type="scientific">Rosa chinensis</name>
    <name type="common">China rose</name>
    <dbReference type="NCBI Taxonomy" id="74649"/>
    <lineage>
        <taxon>Eukaryota</taxon>
        <taxon>Viridiplantae</taxon>
        <taxon>Streptophyta</taxon>
        <taxon>Embryophyta</taxon>
        <taxon>Tracheophyta</taxon>
        <taxon>Spermatophyta</taxon>
        <taxon>Magnoliopsida</taxon>
        <taxon>eudicotyledons</taxon>
        <taxon>Gunneridae</taxon>
        <taxon>Pentapetalae</taxon>
        <taxon>rosids</taxon>
        <taxon>fabids</taxon>
        <taxon>Rosales</taxon>
        <taxon>Rosaceae</taxon>
        <taxon>Rosoideae</taxon>
        <taxon>Rosoideae incertae sedis</taxon>
        <taxon>Rosa</taxon>
    </lineage>
</organism>
<dbReference type="SUPFAM" id="SSF47781">
    <property type="entry name" value="RuvA domain 2-like"/>
    <property type="match status" value="2"/>
</dbReference>
<dbReference type="STRING" id="74649.A0A2P6RIR6"/>
<reference evidence="4 5" key="1">
    <citation type="journal article" date="2018" name="Nat. Genet.">
        <title>The Rosa genome provides new insights in the design of modern roses.</title>
        <authorList>
            <person name="Bendahmane M."/>
        </authorList>
    </citation>
    <scope>NUCLEOTIDE SEQUENCE [LARGE SCALE GENOMIC DNA]</scope>
    <source>
        <strain evidence="5">cv. Old Blush</strain>
    </source>
</reference>
<dbReference type="GO" id="GO:0034728">
    <property type="term" value="P:nucleosome organization"/>
    <property type="evidence" value="ECO:0007669"/>
    <property type="project" value="TreeGrafter"/>
</dbReference>
<dbReference type="GO" id="GO:0003746">
    <property type="term" value="F:translation elongation factor activity"/>
    <property type="evidence" value="ECO:0007669"/>
    <property type="project" value="UniProtKB-KW"/>
</dbReference>
<evidence type="ECO:0000259" key="1">
    <source>
        <dbReference type="Pfam" id="PF14635"/>
    </source>
</evidence>
<dbReference type="GO" id="GO:0008023">
    <property type="term" value="C:transcription elongation factor complex"/>
    <property type="evidence" value="ECO:0007669"/>
    <property type="project" value="TreeGrafter"/>
</dbReference>
<dbReference type="InterPro" id="IPR010994">
    <property type="entry name" value="RuvA_2-like"/>
</dbReference>
<keyword evidence="4" id="KW-0251">Elongation factor</keyword>
<dbReference type="GO" id="GO:0031491">
    <property type="term" value="F:nucleosome binding"/>
    <property type="evidence" value="ECO:0007669"/>
    <property type="project" value="TreeGrafter"/>
</dbReference>
<comment type="caution">
    <text evidence="4">The sequence shown here is derived from an EMBL/GenBank/DDBJ whole genome shotgun (WGS) entry which is preliminary data.</text>
</comment>
<dbReference type="GO" id="GO:0042393">
    <property type="term" value="F:histone binding"/>
    <property type="evidence" value="ECO:0007669"/>
    <property type="project" value="TreeGrafter"/>
</dbReference>
<proteinExistence type="predicted"/>
<feature type="domain" description="HHH" evidence="2">
    <location>
        <begin position="93"/>
        <end position="168"/>
    </location>
</feature>